<evidence type="ECO:0000256" key="6">
    <source>
        <dbReference type="ARBA" id="ARBA00022622"/>
    </source>
</evidence>
<feature type="disulfide bond" evidence="14">
    <location>
        <begin position="41"/>
        <end position="74"/>
    </location>
</feature>
<comment type="subcellular location">
    <subcellularLocation>
        <location evidence="2">Membrane</location>
        <topology evidence="2">Lipid-anchor</topology>
        <topology evidence="2">GPI-anchor</topology>
    </subcellularLocation>
    <subcellularLocation>
        <location evidence="1">Membrane</location>
        <topology evidence="1">Multi-pass membrane protein</topology>
    </subcellularLocation>
    <subcellularLocation>
        <location evidence="3">Secreted</location>
    </subcellularLocation>
</comment>
<keyword evidence="19" id="KW-1185">Reference proteome</keyword>
<keyword evidence="12" id="KW-0449">Lipoprotein</keyword>
<dbReference type="InterPro" id="IPR052337">
    <property type="entry name" value="SAT4-like"/>
</dbReference>
<evidence type="ECO:0000256" key="1">
    <source>
        <dbReference type="ARBA" id="ARBA00004141"/>
    </source>
</evidence>
<dbReference type="PROSITE" id="PS52012">
    <property type="entry name" value="CFEM"/>
    <property type="match status" value="1"/>
</dbReference>
<evidence type="ECO:0000313" key="19">
    <source>
        <dbReference type="Proteomes" id="UP000053342"/>
    </source>
</evidence>
<keyword evidence="14" id="KW-0479">Metal-binding</keyword>
<name>A0A0D2DBI3_9EURO</name>
<feature type="region of interest" description="Disordered" evidence="15">
    <location>
        <begin position="355"/>
        <end position="447"/>
    </location>
</feature>
<dbReference type="InterPro" id="IPR008427">
    <property type="entry name" value="Extracellular_membr_CFEM_dom"/>
</dbReference>
<evidence type="ECO:0000256" key="7">
    <source>
        <dbReference type="ARBA" id="ARBA00022692"/>
    </source>
</evidence>
<comment type="similarity">
    <text evidence="13">Belongs to the SAT4 family.</text>
</comment>
<evidence type="ECO:0000313" key="18">
    <source>
        <dbReference type="EMBL" id="KIW40448.1"/>
    </source>
</evidence>
<keyword evidence="10 16" id="KW-0472">Membrane</keyword>
<dbReference type="EMBL" id="KN847338">
    <property type="protein sequence ID" value="KIW40448.1"/>
    <property type="molecule type" value="Genomic_DNA"/>
</dbReference>
<feature type="transmembrane region" description="Helical" evidence="16">
    <location>
        <begin position="85"/>
        <end position="106"/>
    </location>
</feature>
<feature type="transmembrane region" description="Helical" evidence="16">
    <location>
        <begin position="279"/>
        <end position="298"/>
    </location>
</feature>
<feature type="compositionally biased region" description="Polar residues" evidence="15">
    <location>
        <begin position="401"/>
        <end position="411"/>
    </location>
</feature>
<feature type="compositionally biased region" description="Polar residues" evidence="15">
    <location>
        <begin position="438"/>
        <end position="447"/>
    </location>
</feature>
<proteinExistence type="inferred from homology"/>
<keyword evidence="7 16" id="KW-0812">Transmembrane</keyword>
<evidence type="ECO:0000256" key="12">
    <source>
        <dbReference type="ARBA" id="ARBA00023288"/>
    </source>
</evidence>
<dbReference type="Pfam" id="PF05730">
    <property type="entry name" value="CFEM"/>
    <property type="match status" value="1"/>
</dbReference>
<dbReference type="Pfam" id="PF20684">
    <property type="entry name" value="Fung_rhodopsin"/>
    <property type="match status" value="1"/>
</dbReference>
<dbReference type="RefSeq" id="XP_016260664.1">
    <property type="nucleotide sequence ID" value="XM_016408910.1"/>
</dbReference>
<evidence type="ECO:0000256" key="9">
    <source>
        <dbReference type="ARBA" id="ARBA00022989"/>
    </source>
</evidence>
<dbReference type="HOGENOM" id="CLU_028200_6_2_1"/>
<feature type="domain" description="CFEM" evidence="17">
    <location>
        <begin position="1"/>
        <end position="99"/>
    </location>
</feature>
<evidence type="ECO:0000256" key="15">
    <source>
        <dbReference type="SAM" id="MobiDB-lite"/>
    </source>
</evidence>
<feature type="transmembrane region" description="Helical" evidence="16">
    <location>
        <begin position="197"/>
        <end position="225"/>
    </location>
</feature>
<feature type="disulfide bond" evidence="14">
    <location>
        <begin position="32"/>
        <end position="39"/>
    </location>
</feature>
<evidence type="ECO:0000256" key="16">
    <source>
        <dbReference type="SAM" id="Phobius"/>
    </source>
</evidence>
<evidence type="ECO:0000256" key="13">
    <source>
        <dbReference type="ARBA" id="ARBA00038359"/>
    </source>
</evidence>
<dbReference type="Proteomes" id="UP000053342">
    <property type="component" value="Unassembled WGS sequence"/>
</dbReference>
<keyword evidence="14" id="KW-0349">Heme</keyword>
<keyword evidence="11 14" id="KW-1015">Disulfide bond</keyword>
<dbReference type="PANTHER" id="PTHR33048">
    <property type="entry name" value="PTH11-LIKE INTEGRAL MEMBRANE PROTEIN (AFU_ORTHOLOGUE AFUA_5G11245)"/>
    <property type="match status" value="1"/>
</dbReference>
<dbReference type="GO" id="GO:0005576">
    <property type="term" value="C:extracellular region"/>
    <property type="evidence" value="ECO:0007669"/>
    <property type="project" value="UniProtKB-SubCell"/>
</dbReference>
<keyword evidence="5" id="KW-0964">Secreted</keyword>
<evidence type="ECO:0000256" key="14">
    <source>
        <dbReference type="PROSITE-ProRule" id="PRU01356"/>
    </source>
</evidence>
<evidence type="ECO:0000256" key="5">
    <source>
        <dbReference type="ARBA" id="ARBA00022525"/>
    </source>
</evidence>
<dbReference type="GeneID" id="27359723"/>
<keyword evidence="8" id="KW-0732">Signal</keyword>
<reference evidence="18 19" key="1">
    <citation type="submission" date="2015-01" db="EMBL/GenBank/DDBJ databases">
        <title>The Genome Sequence of Exophiala oligosperma CBS72588.</title>
        <authorList>
            <consortium name="The Broad Institute Genomics Platform"/>
            <person name="Cuomo C."/>
            <person name="de Hoog S."/>
            <person name="Gorbushina A."/>
            <person name="Stielow B."/>
            <person name="Teixiera M."/>
            <person name="Abouelleil A."/>
            <person name="Chapman S.B."/>
            <person name="Priest M."/>
            <person name="Young S.K."/>
            <person name="Wortman J."/>
            <person name="Nusbaum C."/>
            <person name="Birren B."/>
        </authorList>
    </citation>
    <scope>NUCLEOTIDE SEQUENCE [LARGE SCALE GENOMIC DNA]</scope>
    <source>
        <strain evidence="18 19">CBS 72588</strain>
    </source>
</reference>
<dbReference type="GO" id="GO:0046872">
    <property type="term" value="F:metal ion binding"/>
    <property type="evidence" value="ECO:0007669"/>
    <property type="project" value="UniProtKB-UniRule"/>
</dbReference>
<evidence type="ECO:0000256" key="4">
    <source>
        <dbReference type="ARBA" id="ARBA00010031"/>
    </source>
</evidence>
<feature type="binding site" description="axial binding residue" evidence="14">
    <location>
        <position position="36"/>
    </location>
    <ligand>
        <name>heme</name>
        <dbReference type="ChEBI" id="CHEBI:30413"/>
    </ligand>
    <ligandPart>
        <name>Fe</name>
        <dbReference type="ChEBI" id="CHEBI:18248"/>
    </ligandPart>
</feature>
<keyword evidence="14" id="KW-0408">Iron</keyword>
<evidence type="ECO:0000256" key="10">
    <source>
        <dbReference type="ARBA" id="ARBA00023136"/>
    </source>
</evidence>
<dbReference type="SMART" id="SM00747">
    <property type="entry name" value="CFEM"/>
    <property type="match status" value="1"/>
</dbReference>
<gene>
    <name evidence="18" type="ORF">PV06_07649</name>
</gene>
<feature type="transmembrane region" description="Helical" evidence="16">
    <location>
        <begin position="167"/>
        <end position="185"/>
    </location>
</feature>
<evidence type="ECO:0000259" key="17">
    <source>
        <dbReference type="PROSITE" id="PS52012"/>
    </source>
</evidence>
<feature type="compositionally biased region" description="Pro residues" evidence="15">
    <location>
        <begin position="373"/>
        <end position="383"/>
    </location>
</feature>
<dbReference type="GO" id="GO:0098552">
    <property type="term" value="C:side of membrane"/>
    <property type="evidence" value="ECO:0007669"/>
    <property type="project" value="UniProtKB-KW"/>
</dbReference>
<keyword evidence="9 16" id="KW-1133">Transmembrane helix</keyword>
<sequence>MAAGQSATEQLLAALPKCAAACAQSILPSSTCSLTDVACLCADAPILGQIEQCSTANCTVIEALSAFNATQTACGVTPTDLSQTYIIVTSIFLALAVLFYLIRLYVRPPLTPGFRIDDGIMLVATLTVVVFTALNLQAANKGLGKDIWNVEPDNIDIVLKDFFIGEFLYIFISVVTKLAVLAFYLKVFSQPYFQKAAYLVMGLCFSYFVSYMFVLGFECTPVSFFWEQWRDPSAGTCININAGGWAAAAINIALDVAILALPVPVILRLQISRQQKLQVLSMFGVGSLITVVSIIRLQSLIKFAKDSNVTYHLYSISIWSSLELYISIVCACMPAARLFLQRCWPSRFGTTKDHAGSYLRQSSTSHGGGGPRQGPPQPPPPQYQPQQPLSANPNDRIYMSKSASYDVNVSQVPGRRDDVELSESDGWLATSKGGRGYMSSSNNHERY</sequence>
<keyword evidence="6" id="KW-0336">GPI-anchor</keyword>
<dbReference type="OrthoDB" id="4117068at2759"/>
<accession>A0A0D2DBI3</accession>
<dbReference type="PANTHER" id="PTHR33048:SF47">
    <property type="entry name" value="INTEGRAL MEMBRANE PROTEIN-RELATED"/>
    <property type="match status" value="1"/>
</dbReference>
<feature type="transmembrane region" description="Helical" evidence="16">
    <location>
        <begin position="118"/>
        <end position="138"/>
    </location>
</feature>
<evidence type="ECO:0000256" key="11">
    <source>
        <dbReference type="ARBA" id="ARBA00023157"/>
    </source>
</evidence>
<protein>
    <recommendedName>
        <fullName evidence="17">CFEM domain-containing protein</fullName>
    </recommendedName>
</protein>
<dbReference type="AlphaFoldDB" id="A0A0D2DBI3"/>
<dbReference type="VEuPathDB" id="FungiDB:PV06_07649"/>
<evidence type="ECO:0000256" key="3">
    <source>
        <dbReference type="ARBA" id="ARBA00004613"/>
    </source>
</evidence>
<feature type="disulfide bond" evidence="14">
    <location>
        <begin position="18"/>
        <end position="58"/>
    </location>
</feature>
<evidence type="ECO:0000256" key="2">
    <source>
        <dbReference type="ARBA" id="ARBA00004589"/>
    </source>
</evidence>
<dbReference type="InterPro" id="IPR049326">
    <property type="entry name" value="Rhodopsin_dom_fungi"/>
</dbReference>
<evidence type="ECO:0000256" key="8">
    <source>
        <dbReference type="ARBA" id="ARBA00022729"/>
    </source>
</evidence>
<feature type="transmembrane region" description="Helical" evidence="16">
    <location>
        <begin position="318"/>
        <end position="340"/>
    </location>
</feature>
<keyword evidence="6" id="KW-0325">Glycoprotein</keyword>
<comment type="similarity">
    <text evidence="4">Belongs to the RBT5 family.</text>
</comment>
<feature type="transmembrane region" description="Helical" evidence="16">
    <location>
        <begin position="245"/>
        <end position="267"/>
    </location>
</feature>
<feature type="disulfide bond" evidence="14">
    <location>
        <begin position="22"/>
        <end position="53"/>
    </location>
</feature>
<organism evidence="18 19">
    <name type="scientific">Exophiala oligosperma</name>
    <dbReference type="NCBI Taxonomy" id="215243"/>
    <lineage>
        <taxon>Eukaryota</taxon>
        <taxon>Fungi</taxon>
        <taxon>Dikarya</taxon>
        <taxon>Ascomycota</taxon>
        <taxon>Pezizomycotina</taxon>
        <taxon>Eurotiomycetes</taxon>
        <taxon>Chaetothyriomycetidae</taxon>
        <taxon>Chaetothyriales</taxon>
        <taxon>Herpotrichiellaceae</taxon>
        <taxon>Exophiala</taxon>
    </lineage>
</organism>